<name>A0A5D4M3T8_9BACI</name>
<dbReference type="InterPro" id="IPR021145">
    <property type="entry name" value="Portal_protein_SPP1_Gp6-like"/>
</dbReference>
<reference evidence="2 3" key="1">
    <citation type="submission" date="2019-08" db="EMBL/GenBank/DDBJ databases">
        <title>Bacillus genomes from the desert of Cuatro Cienegas, Coahuila.</title>
        <authorList>
            <person name="Olmedo-Alvarez G."/>
        </authorList>
    </citation>
    <scope>NUCLEOTIDE SEQUENCE [LARGE SCALE GENOMIC DNA]</scope>
    <source>
        <strain evidence="2 3">CH128b_4D</strain>
    </source>
</reference>
<dbReference type="InterPro" id="IPR006428">
    <property type="entry name" value="Portal_SPP1-type"/>
</dbReference>
<evidence type="ECO:0000313" key="2">
    <source>
        <dbReference type="EMBL" id="TYR95715.1"/>
    </source>
</evidence>
<dbReference type="NCBIfam" id="TIGR01538">
    <property type="entry name" value="portal_SPP1"/>
    <property type="match status" value="1"/>
</dbReference>
<protein>
    <submittedName>
        <fullName evidence="2">Phage portal protein</fullName>
    </submittedName>
</protein>
<dbReference type="Pfam" id="PF05133">
    <property type="entry name" value="SPP1_portal"/>
    <property type="match status" value="1"/>
</dbReference>
<feature type="region of interest" description="Disordered" evidence="1">
    <location>
        <begin position="454"/>
        <end position="473"/>
    </location>
</feature>
<proteinExistence type="predicted"/>
<dbReference type="AlphaFoldDB" id="A0A5D4M3T8"/>
<sequence>MYVLCVHHTNTETRRKYTVKLFNGNLKIIQQFIKDRIQSEVTRVSHQRKMKKYYDGEHDIQNKEANGNSPSNKLTFNFPELIVDFNHAYLFSNSVTYSPNVKNDAKTDLFLEKMKEVFDANNEEKVTNSLGKTSSIFGEAVEVHYIDSEGRHRFQESNPLEWVFFEINGEEMALRYYETVKFEVKNNSYEEVAVNKYTVYTMEAIYQYEEIDDKLSLLNEIPHFFGEVPVVRYMNKSTFGSEGVSDLKNVISLVDAYNKTTSALLDTIENNSDPYLLLINLGVRKEEVDEMRKRRILQFKSQEGMNSEAKYLTYEGDLSYIEDFLNRLVRKIALLSFTPDVISKDTGKLNGDSGEALKMKVATSSDIKANGKVMIFREGLRKRIRLIARQLQNASNLNFYNEGTHNKIDSTFNKNLPTNTKEIIEMMKDAVGILSHETMLKQIPFVEDVEEEMERIQKEQGEPIQFEEEPGDE</sequence>
<evidence type="ECO:0000313" key="3">
    <source>
        <dbReference type="Proteomes" id="UP000325182"/>
    </source>
</evidence>
<organism evidence="2 3">
    <name type="scientific">Rossellomorea vietnamensis</name>
    <dbReference type="NCBI Taxonomy" id="218284"/>
    <lineage>
        <taxon>Bacteria</taxon>
        <taxon>Bacillati</taxon>
        <taxon>Bacillota</taxon>
        <taxon>Bacilli</taxon>
        <taxon>Bacillales</taxon>
        <taxon>Bacillaceae</taxon>
        <taxon>Rossellomorea</taxon>
    </lineage>
</organism>
<gene>
    <name evidence="2" type="ORF">FZC84_21215</name>
</gene>
<dbReference type="Proteomes" id="UP000325182">
    <property type="component" value="Unassembled WGS sequence"/>
</dbReference>
<comment type="caution">
    <text evidence="2">The sequence shown here is derived from an EMBL/GenBank/DDBJ whole genome shotgun (WGS) entry which is preliminary data.</text>
</comment>
<evidence type="ECO:0000256" key="1">
    <source>
        <dbReference type="SAM" id="MobiDB-lite"/>
    </source>
</evidence>
<dbReference type="EMBL" id="VTEG01000028">
    <property type="protein sequence ID" value="TYR95715.1"/>
    <property type="molecule type" value="Genomic_DNA"/>
</dbReference>
<accession>A0A5D4M3T8</accession>